<organism evidence="2 3">
    <name type="scientific">Cytospora paraplurivora</name>
    <dbReference type="NCBI Taxonomy" id="2898453"/>
    <lineage>
        <taxon>Eukaryota</taxon>
        <taxon>Fungi</taxon>
        <taxon>Dikarya</taxon>
        <taxon>Ascomycota</taxon>
        <taxon>Pezizomycotina</taxon>
        <taxon>Sordariomycetes</taxon>
        <taxon>Sordariomycetidae</taxon>
        <taxon>Diaporthales</taxon>
        <taxon>Cytosporaceae</taxon>
        <taxon>Cytospora</taxon>
    </lineage>
</organism>
<evidence type="ECO:0000256" key="1">
    <source>
        <dbReference type="SAM" id="MobiDB-lite"/>
    </source>
</evidence>
<comment type="caution">
    <text evidence="2">The sequence shown here is derived from an EMBL/GenBank/DDBJ whole genome shotgun (WGS) entry which is preliminary data.</text>
</comment>
<dbReference type="EMBL" id="JAJSPL020000013">
    <property type="protein sequence ID" value="KAK7743473.1"/>
    <property type="molecule type" value="Genomic_DNA"/>
</dbReference>
<gene>
    <name evidence="2" type="ORF">SLS53_004007</name>
</gene>
<evidence type="ECO:0000313" key="2">
    <source>
        <dbReference type="EMBL" id="KAK7743473.1"/>
    </source>
</evidence>
<feature type="compositionally biased region" description="Pro residues" evidence="1">
    <location>
        <begin position="388"/>
        <end position="397"/>
    </location>
</feature>
<evidence type="ECO:0000313" key="3">
    <source>
        <dbReference type="Proteomes" id="UP001320245"/>
    </source>
</evidence>
<feature type="region of interest" description="Disordered" evidence="1">
    <location>
        <begin position="49"/>
        <end position="80"/>
    </location>
</feature>
<sequence>MSRASFSIRKLINQRRTWPDSDSDNEEAFECSSAKTIRLQYELEQYQQQQLQKDVRHQHKSRSSWMSSSASPKRRSHKRIPKPIIVVGHHSNDIVAHNGSTSQRMSTPLPLSSSVGRASPGTPHSLSSGGSLCSYPGGTGDCIEQHQRHIPKSKSATSILSPYLDARLSTPTMTAGWVAYPSDIYQEGEEEVAIQTQGVPPNNSSSSSNGAIDTESLARLSLIDPEVKHLQPITHERDNVTEKLFNGSRGRFGLHKIEADEVVTPGQVQQYRQSRIAKAQAEAQAETLRSNSNESLRSTAGSIGGTHSDANSVNTPVEPFHLQDLPSRIGSSGVNLNVLSPVIEVTTPDSSMFDRENDTEQEPIFWTEPRTPNAAMKQTGHEQTQLATPPPTPPQPSPSTYASAVAPAAGEHDVHMPVRSQPYPNASIGTPVQATHRRANSSGSHIPALESIPEVKITLPQTHKTPPTPEPDNKDQPSSQPKSDAATTSYFDEDEEHIFLQSTPYTQTMTTFQHGRIQLAKADLINNGMINSFESKLLSSPDEGLDWTAYQMAILGGAGDLLSDPSDFLSRDSHEDLVDDLCDWLGDLGLPMGSLGTLVTEQEEKRRTRADAVNTPATLFTPVSSYIPPPSQLTAMTPPGAAARSFHDPSLSHSINHVVSGGLPSIRLEGSPRSSGGVSDVQEMEMGQVQSMPIPISSEHPSGFWNTRPLDASRFFKGEGCGIKRWTLEGHPKRYQGPGIDVHKANAEHTASGDDVKPSLGGLEAGARRTMRQSVDSLPQSPMLDLVMTTAVDGSKEFVPMGYNLGHDLGDFLKWETENVYATALYGTNY</sequence>
<dbReference type="Proteomes" id="UP001320245">
    <property type="component" value="Unassembled WGS sequence"/>
</dbReference>
<feature type="region of interest" description="Disordered" evidence="1">
    <location>
        <begin position="368"/>
        <end position="487"/>
    </location>
</feature>
<accession>A0AAN9U9J6</accession>
<feature type="compositionally biased region" description="Polar residues" evidence="1">
    <location>
        <begin position="476"/>
        <end position="487"/>
    </location>
</feature>
<feature type="compositionally biased region" description="Polar residues" evidence="1">
    <location>
        <begin position="422"/>
        <end position="433"/>
    </location>
</feature>
<proteinExistence type="predicted"/>
<keyword evidence="3" id="KW-1185">Reference proteome</keyword>
<name>A0AAN9U9J6_9PEZI</name>
<protein>
    <submittedName>
        <fullName evidence="2">Uncharacterized protein</fullName>
    </submittedName>
</protein>
<feature type="compositionally biased region" description="Polar residues" evidence="1">
    <location>
        <begin position="287"/>
        <end position="301"/>
    </location>
</feature>
<dbReference type="AlphaFoldDB" id="A0AAN9U9J6"/>
<feature type="region of interest" description="Disordered" evidence="1">
    <location>
        <begin position="283"/>
        <end position="309"/>
    </location>
</feature>
<reference evidence="2 3" key="1">
    <citation type="journal article" date="2023" name="PLoS ONE">
        <title>Cytospora paraplurivora sp. nov. isolated from orchards with fruit tree decline syndrome in Ontario, Canada.</title>
        <authorList>
            <person name="Ilyukhin E."/>
            <person name="Nguyen H.D.T."/>
            <person name="Castle A.J."/>
            <person name="Ellouze W."/>
        </authorList>
    </citation>
    <scope>NUCLEOTIDE SEQUENCE [LARGE SCALE GENOMIC DNA]</scope>
    <source>
        <strain evidence="2 3">FDS-564</strain>
    </source>
</reference>
<feature type="region of interest" description="Disordered" evidence="1">
    <location>
        <begin position="98"/>
        <end position="130"/>
    </location>
</feature>